<dbReference type="EMBL" id="SLUI01000024">
    <property type="protein sequence ID" value="TCL32164.1"/>
    <property type="molecule type" value="Genomic_DNA"/>
</dbReference>
<dbReference type="GO" id="GO:0051301">
    <property type="term" value="P:cell division"/>
    <property type="evidence" value="ECO:0007669"/>
    <property type="project" value="UniProtKB-KW"/>
</dbReference>
<dbReference type="Pfam" id="PF14450">
    <property type="entry name" value="FtsA"/>
    <property type="match status" value="1"/>
</dbReference>
<dbReference type="OrthoDB" id="9768127at2"/>
<gene>
    <name evidence="2" type="ORF">EV210_12422</name>
</gene>
<comment type="caution">
    <text evidence="2">The sequence shown here is derived from an EMBL/GenBank/DDBJ whole genome shotgun (WGS) entry which is preliminary data.</text>
</comment>
<protein>
    <submittedName>
        <fullName evidence="2">Cell division protein FtsA</fullName>
    </submittedName>
</protein>
<dbReference type="InterPro" id="IPR043129">
    <property type="entry name" value="ATPase_NBD"/>
</dbReference>
<dbReference type="Gene3D" id="3.30.420.40">
    <property type="match status" value="1"/>
</dbReference>
<dbReference type="AlphaFoldDB" id="A0A4R1PVP2"/>
<keyword evidence="3" id="KW-1185">Reference proteome</keyword>
<dbReference type="CDD" id="cd24004">
    <property type="entry name" value="ASKHA_NBD_PilM-like"/>
    <property type="match status" value="1"/>
</dbReference>
<evidence type="ECO:0000313" key="3">
    <source>
        <dbReference type="Proteomes" id="UP000295063"/>
    </source>
</evidence>
<evidence type="ECO:0000259" key="1">
    <source>
        <dbReference type="SMART" id="SM00842"/>
    </source>
</evidence>
<sequence>MKQQHLFALDIGTRSVVGLVGKPGEMYIELIACDRQEHHTRAMLDGQIHDVTEVAGILKLVKERLEKKSGPLTKVAVAAAGRALHTIRASADMEVYNRGILTPNDERALELAAIQTAQQQLATSANIANPANYYCVGYSVVHFALDDIQLKSLIGQRGKTAAIEVIATFLPRQVIDSLQSALAAAGLEMDTLTLEPIAAINVLIPPTMRHLNLVLVDVGAGTSDVAITRDGTVIGYGMVPYAGDEITEAISQRYILDFNVAETVKRQLCGGKNKKLSFTDVLGMNHKIAASEIIDGIRMHVAELAQLIASQILALNASTPQAVLLVGGGALTPMLPEALAQALDIPAGRVGIRRPDAIEGIQNIPAALCTPDLVTPLGILNLAGRRTLNFVNVEVNEQPLRLFNIGNLTVADSLLAAGIDVRTLHGRPGMGITITINGEKRFLPGSLGQPGTLTANGETVKFDHPLTDGDKITVTKGSGGITPAPALNEILSIPAPITVLLNEQLLEIAPIFTVNSEPATAKQQLHDRDNVICRLPATLEEVLRNAGIHPQSVVSLYTVNNAERSFSVYPAYTVNNVPATLATPVGNNDIIITAVPESPRLGDILGIEQHYHDSITVLFNGSPCHIPVNRFTVTMDGKPATLDTIAKPGCKIEYHTLSQCSPLISDVLLAAGYKPPVLAAGPITICLNGRPTEYTAAVNEGDRIEVVIANANTAG</sequence>
<dbReference type="Proteomes" id="UP000295063">
    <property type="component" value="Unassembled WGS sequence"/>
</dbReference>
<feature type="domain" description="SHS2" evidence="1">
    <location>
        <begin position="6"/>
        <end position="203"/>
    </location>
</feature>
<dbReference type="SUPFAM" id="SSF53067">
    <property type="entry name" value="Actin-like ATPase domain"/>
    <property type="match status" value="2"/>
</dbReference>
<name>A0A4R1PVP2_9FIRM</name>
<reference evidence="2 3" key="1">
    <citation type="submission" date="2019-03" db="EMBL/GenBank/DDBJ databases">
        <title>Genomic Encyclopedia of Type Strains, Phase IV (KMG-IV): sequencing the most valuable type-strain genomes for metagenomic binning, comparative biology and taxonomic classification.</title>
        <authorList>
            <person name="Goeker M."/>
        </authorList>
    </citation>
    <scope>NUCLEOTIDE SEQUENCE [LARGE SCALE GENOMIC DNA]</scope>
    <source>
        <strain evidence="2 3">DSM 15969</strain>
    </source>
</reference>
<dbReference type="PANTHER" id="PTHR32432">
    <property type="entry name" value="CELL DIVISION PROTEIN FTSA-RELATED"/>
    <property type="match status" value="1"/>
</dbReference>
<dbReference type="RefSeq" id="WP_132083580.1">
    <property type="nucleotide sequence ID" value="NZ_SLUI01000024.1"/>
</dbReference>
<accession>A0A4R1PVP2</accession>
<dbReference type="InterPro" id="IPR050696">
    <property type="entry name" value="FtsA/MreB"/>
</dbReference>
<organism evidence="2 3">
    <name type="scientific">Anaerospora hongkongensis</name>
    <dbReference type="NCBI Taxonomy" id="244830"/>
    <lineage>
        <taxon>Bacteria</taxon>
        <taxon>Bacillati</taxon>
        <taxon>Bacillota</taxon>
        <taxon>Negativicutes</taxon>
        <taxon>Selenomonadales</taxon>
        <taxon>Sporomusaceae</taxon>
        <taxon>Anaerospora</taxon>
    </lineage>
</organism>
<keyword evidence="2" id="KW-0132">Cell division</keyword>
<dbReference type="InterPro" id="IPR003494">
    <property type="entry name" value="SHS2_FtsA"/>
</dbReference>
<proteinExistence type="predicted"/>
<keyword evidence="2" id="KW-0131">Cell cycle</keyword>
<dbReference type="SMART" id="SM00842">
    <property type="entry name" value="FtsA"/>
    <property type="match status" value="1"/>
</dbReference>
<evidence type="ECO:0000313" key="2">
    <source>
        <dbReference type="EMBL" id="TCL32164.1"/>
    </source>
</evidence>
<dbReference type="PANTHER" id="PTHR32432:SF3">
    <property type="entry name" value="ETHANOLAMINE UTILIZATION PROTEIN EUTJ"/>
    <property type="match status" value="1"/>
</dbReference>